<gene>
    <name evidence="7" type="ORF">Taro_018891</name>
</gene>
<name>A0A843US95_COLES</name>
<comment type="catalytic activity">
    <reaction evidence="4">
        <text>O-phospho-L-seryl-[protein] + H2O = L-seryl-[protein] + phosphate</text>
        <dbReference type="Rhea" id="RHEA:20629"/>
        <dbReference type="Rhea" id="RHEA-COMP:9863"/>
        <dbReference type="Rhea" id="RHEA-COMP:11604"/>
        <dbReference type="ChEBI" id="CHEBI:15377"/>
        <dbReference type="ChEBI" id="CHEBI:29999"/>
        <dbReference type="ChEBI" id="CHEBI:43474"/>
        <dbReference type="ChEBI" id="CHEBI:83421"/>
        <dbReference type="EC" id="3.1.3.16"/>
    </reaction>
</comment>
<evidence type="ECO:0000256" key="5">
    <source>
        <dbReference type="ARBA" id="ARBA00048336"/>
    </source>
</evidence>
<keyword evidence="3" id="KW-0904">Protein phosphatase</keyword>
<dbReference type="PROSITE" id="PS51746">
    <property type="entry name" value="PPM_2"/>
    <property type="match status" value="1"/>
</dbReference>
<protein>
    <recommendedName>
        <fullName evidence="1">protein-serine/threonine phosphatase</fullName>
        <ecNumber evidence="1">3.1.3.16</ecNumber>
    </recommendedName>
</protein>
<dbReference type="InterPro" id="IPR001932">
    <property type="entry name" value="PPM-type_phosphatase-like_dom"/>
</dbReference>
<dbReference type="InterPro" id="IPR015655">
    <property type="entry name" value="PP2C"/>
</dbReference>
<dbReference type="EMBL" id="NMUH01000895">
    <property type="protein sequence ID" value="MQL86358.1"/>
    <property type="molecule type" value="Genomic_DNA"/>
</dbReference>
<evidence type="ECO:0000259" key="6">
    <source>
        <dbReference type="PROSITE" id="PS51746"/>
    </source>
</evidence>
<dbReference type="SMART" id="SM00332">
    <property type="entry name" value="PP2Cc"/>
    <property type="match status" value="1"/>
</dbReference>
<evidence type="ECO:0000313" key="8">
    <source>
        <dbReference type="Proteomes" id="UP000652761"/>
    </source>
</evidence>
<comment type="caution">
    <text evidence="7">The sequence shown here is derived from an EMBL/GenBank/DDBJ whole genome shotgun (WGS) entry which is preliminary data.</text>
</comment>
<proteinExistence type="predicted"/>
<dbReference type="InterPro" id="IPR036457">
    <property type="entry name" value="PPM-type-like_dom_sf"/>
</dbReference>
<dbReference type="Proteomes" id="UP000652761">
    <property type="component" value="Unassembled WGS sequence"/>
</dbReference>
<organism evidence="7 8">
    <name type="scientific">Colocasia esculenta</name>
    <name type="common">Wild taro</name>
    <name type="synonym">Arum esculentum</name>
    <dbReference type="NCBI Taxonomy" id="4460"/>
    <lineage>
        <taxon>Eukaryota</taxon>
        <taxon>Viridiplantae</taxon>
        <taxon>Streptophyta</taxon>
        <taxon>Embryophyta</taxon>
        <taxon>Tracheophyta</taxon>
        <taxon>Spermatophyta</taxon>
        <taxon>Magnoliopsida</taxon>
        <taxon>Liliopsida</taxon>
        <taxon>Araceae</taxon>
        <taxon>Aroideae</taxon>
        <taxon>Colocasieae</taxon>
        <taxon>Colocasia</taxon>
    </lineage>
</organism>
<accession>A0A843US95</accession>
<evidence type="ECO:0000256" key="2">
    <source>
        <dbReference type="ARBA" id="ARBA00022801"/>
    </source>
</evidence>
<dbReference type="SUPFAM" id="SSF81606">
    <property type="entry name" value="PP2C-like"/>
    <property type="match status" value="1"/>
</dbReference>
<dbReference type="AlphaFoldDB" id="A0A843US95"/>
<dbReference type="Pfam" id="PF00481">
    <property type="entry name" value="PP2C"/>
    <property type="match status" value="2"/>
</dbReference>
<keyword evidence="8" id="KW-1185">Reference proteome</keyword>
<keyword evidence="2" id="KW-0378">Hydrolase</keyword>
<evidence type="ECO:0000256" key="4">
    <source>
        <dbReference type="ARBA" id="ARBA00047761"/>
    </source>
</evidence>
<dbReference type="OrthoDB" id="613268at2759"/>
<dbReference type="PANTHER" id="PTHR47992">
    <property type="entry name" value="PROTEIN PHOSPHATASE"/>
    <property type="match status" value="1"/>
</dbReference>
<evidence type="ECO:0000256" key="3">
    <source>
        <dbReference type="ARBA" id="ARBA00022912"/>
    </source>
</evidence>
<dbReference type="CDD" id="cd00143">
    <property type="entry name" value="PP2Cc"/>
    <property type="match status" value="1"/>
</dbReference>
<evidence type="ECO:0000313" key="7">
    <source>
        <dbReference type="EMBL" id="MQL86358.1"/>
    </source>
</evidence>
<dbReference type="EC" id="3.1.3.16" evidence="1"/>
<feature type="domain" description="PPM-type phosphatase" evidence="6">
    <location>
        <begin position="97"/>
        <end position="314"/>
    </location>
</feature>
<sequence>MPWRCYSSLHYYEKNPLPTREGDACLGHLFGGSMKVLRSIMHQIPCPEAVKTIVQKLKEIEIRKPASRLFEGKKAPWKKRKRVSSKDISFGHHMVEKCGSVVVQKGKVGLSEVWLFGAFDQQTGDGVVRFLRSHLFLQSHPHEEQLSEKQITRKAMQAMKNAYYAATSSMQPHESGGSVSALLVNGKRLVTADFGGYRAVMCRGGKAVQLGNRRQLKTDMRLRSLNVISGKLFGRSAVHEDENKKKSLVDAEKLGSKTDFIILASCGVWEVMGNQEAVSLVRHIEDPQEAAKCLADEAVARMTKSAVVCEIIRIKVGTRQ</sequence>
<comment type="catalytic activity">
    <reaction evidence="5">
        <text>O-phospho-L-threonyl-[protein] + H2O = L-threonyl-[protein] + phosphate</text>
        <dbReference type="Rhea" id="RHEA:47004"/>
        <dbReference type="Rhea" id="RHEA-COMP:11060"/>
        <dbReference type="Rhea" id="RHEA-COMP:11605"/>
        <dbReference type="ChEBI" id="CHEBI:15377"/>
        <dbReference type="ChEBI" id="CHEBI:30013"/>
        <dbReference type="ChEBI" id="CHEBI:43474"/>
        <dbReference type="ChEBI" id="CHEBI:61977"/>
        <dbReference type="EC" id="3.1.3.16"/>
    </reaction>
</comment>
<dbReference type="Gene3D" id="3.60.40.10">
    <property type="entry name" value="PPM-type phosphatase domain"/>
    <property type="match status" value="1"/>
</dbReference>
<dbReference type="GO" id="GO:0004722">
    <property type="term" value="F:protein serine/threonine phosphatase activity"/>
    <property type="evidence" value="ECO:0007669"/>
    <property type="project" value="UniProtKB-EC"/>
</dbReference>
<evidence type="ECO:0000256" key="1">
    <source>
        <dbReference type="ARBA" id="ARBA00013081"/>
    </source>
</evidence>
<reference evidence="7" key="1">
    <citation type="submission" date="2017-07" db="EMBL/GenBank/DDBJ databases">
        <title>Taro Niue Genome Assembly and Annotation.</title>
        <authorList>
            <person name="Atibalentja N."/>
            <person name="Keating K."/>
            <person name="Fields C.J."/>
        </authorList>
    </citation>
    <scope>NUCLEOTIDE SEQUENCE</scope>
    <source>
        <strain evidence="7">Niue_2</strain>
        <tissue evidence="7">Leaf</tissue>
    </source>
</reference>